<accession>A0A5P8WJ45</accession>
<evidence type="ECO:0000256" key="4">
    <source>
        <dbReference type="SAM" id="Coils"/>
    </source>
</evidence>
<dbReference type="Gene3D" id="3.90.220.20">
    <property type="entry name" value="DNA methylase specificity domains"/>
    <property type="match status" value="2"/>
</dbReference>
<dbReference type="EMBL" id="CP045232">
    <property type="protein sequence ID" value="QFS52855.1"/>
    <property type="molecule type" value="Genomic_DNA"/>
</dbReference>
<evidence type="ECO:0000256" key="1">
    <source>
        <dbReference type="ARBA" id="ARBA00010923"/>
    </source>
</evidence>
<reference evidence="6 7" key="1">
    <citation type="submission" date="2019-10" db="EMBL/GenBank/DDBJ databases">
        <title>Genomic and transcriptomic insights into the perfect genentic adaptation of a filamentous nitrogen-fixing cyanobacterium to rice fields.</title>
        <authorList>
            <person name="Chen Z."/>
        </authorList>
    </citation>
    <scope>NUCLEOTIDE SEQUENCE [LARGE SCALE GENOMIC DNA]</scope>
    <source>
        <strain evidence="6">CCNUC1</strain>
    </source>
</reference>
<evidence type="ECO:0000256" key="3">
    <source>
        <dbReference type="ARBA" id="ARBA00023125"/>
    </source>
</evidence>
<dbReference type="PANTHER" id="PTHR30408">
    <property type="entry name" value="TYPE-1 RESTRICTION ENZYME ECOKI SPECIFICITY PROTEIN"/>
    <property type="match status" value="1"/>
</dbReference>
<feature type="domain" description="Type I restriction modification DNA specificity" evidence="5">
    <location>
        <begin position="58"/>
        <end position="239"/>
    </location>
</feature>
<keyword evidence="4" id="KW-0175">Coiled coil</keyword>
<dbReference type="InterPro" id="IPR044946">
    <property type="entry name" value="Restrct_endonuc_typeI_TRD_sf"/>
</dbReference>
<organism evidence="6 7">
    <name type="scientific">Nostoc sphaeroides CCNUC1</name>
    <dbReference type="NCBI Taxonomy" id="2653204"/>
    <lineage>
        <taxon>Bacteria</taxon>
        <taxon>Bacillati</taxon>
        <taxon>Cyanobacteriota</taxon>
        <taxon>Cyanophyceae</taxon>
        <taxon>Nostocales</taxon>
        <taxon>Nostocaceae</taxon>
        <taxon>Nostoc</taxon>
    </lineage>
</organism>
<dbReference type="PANTHER" id="PTHR30408:SF12">
    <property type="entry name" value="TYPE I RESTRICTION ENZYME MJAVIII SPECIFICITY SUBUNIT"/>
    <property type="match status" value="1"/>
</dbReference>
<feature type="coiled-coil region" evidence="4">
    <location>
        <begin position="17"/>
        <end position="44"/>
    </location>
</feature>
<dbReference type="KEGG" id="nsh:GXM_10119"/>
<proteinExistence type="inferred from homology"/>
<sequence>MEEWLIPLPPLEEQRRIAEVLDRAEELRSKRREAIAQLDTLTQAIFIEMFGNNPPLESGWDIVKFGDLIEVLTDYHANGSYEILRDNVVLKNQIDYALMVRTTDLENNNFENNCIYIDEKAYNFLSKSKVYGGEIIINKIGSAGKVYLMPYLKRPVSLGMNAFLIRLNNKVNTSFIYYFLTSSYGKEAINKNVKGAVTKTITKEAIRGIKTPVPPLHLQQEFARRVEAVEKLKAAHRASLSELDALFASLQHRAFRGEL</sequence>
<dbReference type="REBASE" id="370457">
    <property type="entry name" value="S.NspNUC1ORF10167P"/>
</dbReference>
<evidence type="ECO:0000313" key="6">
    <source>
        <dbReference type="EMBL" id="QFS52855.1"/>
    </source>
</evidence>
<name>A0A5P8WJ45_9NOSO</name>
<evidence type="ECO:0000259" key="5">
    <source>
        <dbReference type="Pfam" id="PF01420"/>
    </source>
</evidence>
<dbReference type="InterPro" id="IPR000055">
    <property type="entry name" value="Restrct_endonuc_typeI_TRD"/>
</dbReference>
<keyword evidence="7" id="KW-1185">Reference proteome</keyword>
<comment type="similarity">
    <text evidence="1">Belongs to the type-I restriction system S methylase family.</text>
</comment>
<dbReference type="Proteomes" id="UP000326678">
    <property type="component" value="Chromosome pGXM05"/>
</dbReference>
<evidence type="ECO:0000313" key="7">
    <source>
        <dbReference type="Proteomes" id="UP000326678"/>
    </source>
</evidence>
<dbReference type="GO" id="GO:0003677">
    <property type="term" value="F:DNA binding"/>
    <property type="evidence" value="ECO:0007669"/>
    <property type="project" value="UniProtKB-KW"/>
</dbReference>
<evidence type="ECO:0000256" key="2">
    <source>
        <dbReference type="ARBA" id="ARBA00022747"/>
    </source>
</evidence>
<gene>
    <name evidence="6" type="ORF">GXM_10119</name>
</gene>
<dbReference type="Pfam" id="PF01420">
    <property type="entry name" value="Methylase_S"/>
    <property type="match status" value="1"/>
</dbReference>
<dbReference type="SUPFAM" id="SSF116734">
    <property type="entry name" value="DNA methylase specificity domain"/>
    <property type="match status" value="2"/>
</dbReference>
<keyword evidence="2" id="KW-0680">Restriction system</keyword>
<dbReference type="GO" id="GO:0009307">
    <property type="term" value="P:DNA restriction-modification system"/>
    <property type="evidence" value="ECO:0007669"/>
    <property type="project" value="UniProtKB-KW"/>
</dbReference>
<protein>
    <submittedName>
        <fullName evidence="6">HsdS, type I restriction enzyme, S subunit</fullName>
    </submittedName>
</protein>
<dbReference type="AlphaFoldDB" id="A0A5P8WJ45"/>
<dbReference type="InterPro" id="IPR052021">
    <property type="entry name" value="Type-I_RS_S_subunit"/>
</dbReference>
<keyword evidence="3" id="KW-0238">DNA-binding</keyword>